<dbReference type="Pfam" id="PF02746">
    <property type="entry name" value="MR_MLE_N"/>
    <property type="match status" value="1"/>
</dbReference>
<evidence type="ECO:0000256" key="1">
    <source>
        <dbReference type="ARBA" id="ARBA00001946"/>
    </source>
</evidence>
<dbReference type="PANTHER" id="PTHR13794:SF58">
    <property type="entry name" value="MITOCHONDRIAL ENOLASE SUPERFAMILY MEMBER 1"/>
    <property type="match status" value="1"/>
</dbReference>
<dbReference type="SMART" id="SM00922">
    <property type="entry name" value="MR_MLE"/>
    <property type="match status" value="1"/>
</dbReference>
<reference evidence="5 6" key="1">
    <citation type="submission" date="2015-02" db="EMBL/GenBank/DDBJ databases">
        <title>Draft genome sequences of ten Microbacterium spp. with emphasis on heavy metal contaminated environments.</title>
        <authorList>
            <person name="Corretto E."/>
        </authorList>
    </citation>
    <scope>NUCLEOTIDE SEQUENCE [LARGE SCALE GENOMIC DNA]</scope>
    <source>
        <strain evidence="5 6">BEL163</strain>
    </source>
</reference>
<evidence type="ECO:0000256" key="3">
    <source>
        <dbReference type="ARBA" id="ARBA00022842"/>
    </source>
</evidence>
<comment type="caution">
    <text evidence="5">The sequence shown here is derived from an EMBL/GenBank/DDBJ whole genome shotgun (WGS) entry which is preliminary data.</text>
</comment>
<dbReference type="InterPro" id="IPR029065">
    <property type="entry name" value="Enolase_C-like"/>
</dbReference>
<comment type="cofactor">
    <cofactor evidence="1">
        <name>Mg(2+)</name>
        <dbReference type="ChEBI" id="CHEBI:18420"/>
    </cofactor>
</comment>
<dbReference type="CDD" id="cd03316">
    <property type="entry name" value="MR_like"/>
    <property type="match status" value="1"/>
</dbReference>
<evidence type="ECO:0000259" key="4">
    <source>
        <dbReference type="SMART" id="SM00922"/>
    </source>
</evidence>
<dbReference type="InterPro" id="IPR029017">
    <property type="entry name" value="Enolase-like_N"/>
</dbReference>
<gene>
    <name evidence="5" type="primary">dgoD_2</name>
    <name evidence="5" type="ORF">RN51_00229</name>
</gene>
<evidence type="ECO:0000256" key="2">
    <source>
        <dbReference type="ARBA" id="ARBA00022723"/>
    </source>
</evidence>
<dbReference type="PANTHER" id="PTHR13794">
    <property type="entry name" value="ENOLASE SUPERFAMILY, MANDELATE RACEMASE"/>
    <property type="match status" value="1"/>
</dbReference>
<dbReference type="Proteomes" id="UP000033725">
    <property type="component" value="Unassembled WGS sequence"/>
</dbReference>
<feature type="domain" description="Mandelate racemase/muconate lactonizing enzyme C-terminal" evidence="4">
    <location>
        <begin position="169"/>
        <end position="264"/>
    </location>
</feature>
<dbReference type="InterPro" id="IPR036849">
    <property type="entry name" value="Enolase-like_C_sf"/>
</dbReference>
<sequence>MSLETPVRITRVQTFPLYLSKEEANNSYAGDTAVDHRGYVIRPPWRSLYSPGYETLLVKIETDDGLIGWGEALAPVAPVVVAAIVDNLLSPLILGEDPRSVRTLWHRMTESMRERGHLTGHQADAMAAVDIALWDLWGHATGLSVSELAGGRFHEVLPTYVSGIRGVDDVERAEKAAELVEGGVRRIKLHLGVDIRTDLATYDAVRGVHPDLDVALDAHWTYRLGEARALGRELDDRRAWFFEAPLAPEDVEGHRDLAAALATPIAVGEAMRSRFEFTDWLTRRAVGLTQPDIGRTGITEGLAIAAMADAFHVQVAPHHSAAFGIAMAAGVHVAASAASLLAFEYQPFTLPVANRLLTTPLEVRADGGFVVPTGPGLGVAVDEAAIKEYVRH</sequence>
<dbReference type="InterPro" id="IPR046945">
    <property type="entry name" value="RHMD-like"/>
</dbReference>
<dbReference type="Pfam" id="PF13378">
    <property type="entry name" value="MR_MLE_C"/>
    <property type="match status" value="1"/>
</dbReference>
<dbReference type="SUPFAM" id="SSF51604">
    <property type="entry name" value="Enolase C-terminal domain-like"/>
    <property type="match status" value="1"/>
</dbReference>
<name>A0A0F0L4J1_9MICO</name>
<dbReference type="SUPFAM" id="SSF54826">
    <property type="entry name" value="Enolase N-terminal domain-like"/>
    <property type="match status" value="1"/>
</dbReference>
<dbReference type="AlphaFoldDB" id="A0A0F0L4J1"/>
<dbReference type="EMBL" id="JYIV01000011">
    <property type="protein sequence ID" value="KJL26446.1"/>
    <property type="molecule type" value="Genomic_DNA"/>
</dbReference>
<dbReference type="GO" id="GO:0000287">
    <property type="term" value="F:magnesium ion binding"/>
    <property type="evidence" value="ECO:0007669"/>
    <property type="project" value="TreeGrafter"/>
</dbReference>
<evidence type="ECO:0000313" key="6">
    <source>
        <dbReference type="Proteomes" id="UP000033725"/>
    </source>
</evidence>
<dbReference type="Gene3D" id="3.20.20.120">
    <property type="entry name" value="Enolase-like C-terminal domain"/>
    <property type="match status" value="1"/>
</dbReference>
<keyword evidence="5" id="KW-0456">Lyase</keyword>
<keyword evidence="3" id="KW-0460">Magnesium</keyword>
<protein>
    <submittedName>
        <fullName evidence="5">D-galactonate dehydratase</fullName>
        <ecNumber evidence="5">4.2.1.6</ecNumber>
    </submittedName>
</protein>
<proteinExistence type="predicted"/>
<dbReference type="EC" id="4.2.1.6" evidence="5"/>
<dbReference type="GO" id="GO:0016052">
    <property type="term" value="P:carbohydrate catabolic process"/>
    <property type="evidence" value="ECO:0007669"/>
    <property type="project" value="TreeGrafter"/>
</dbReference>
<dbReference type="InterPro" id="IPR013341">
    <property type="entry name" value="Mandelate_racemase_N_dom"/>
</dbReference>
<dbReference type="SFLD" id="SFLDG00179">
    <property type="entry name" value="mandelate_racemase"/>
    <property type="match status" value="1"/>
</dbReference>
<accession>A0A0F0L4J1</accession>
<keyword evidence="2" id="KW-0479">Metal-binding</keyword>
<dbReference type="PATRIC" id="fig|82380.10.peg.229"/>
<dbReference type="InterPro" id="IPR013342">
    <property type="entry name" value="Mandelate_racemase_C"/>
</dbReference>
<dbReference type="GO" id="GO:0008869">
    <property type="term" value="F:galactonate dehydratase activity"/>
    <property type="evidence" value="ECO:0007669"/>
    <property type="project" value="UniProtKB-EC"/>
</dbReference>
<organism evidence="5 6">
    <name type="scientific">Microbacterium oxydans</name>
    <dbReference type="NCBI Taxonomy" id="82380"/>
    <lineage>
        <taxon>Bacteria</taxon>
        <taxon>Bacillati</taxon>
        <taxon>Actinomycetota</taxon>
        <taxon>Actinomycetes</taxon>
        <taxon>Micrococcales</taxon>
        <taxon>Microbacteriaceae</taxon>
        <taxon>Microbacterium</taxon>
    </lineage>
</organism>
<dbReference type="SFLD" id="SFLDS00001">
    <property type="entry name" value="Enolase"/>
    <property type="match status" value="1"/>
</dbReference>
<dbReference type="Gene3D" id="3.30.390.10">
    <property type="entry name" value="Enolase-like, N-terminal domain"/>
    <property type="match status" value="1"/>
</dbReference>
<evidence type="ECO:0000313" key="5">
    <source>
        <dbReference type="EMBL" id="KJL26446.1"/>
    </source>
</evidence>